<evidence type="ECO:0000256" key="1">
    <source>
        <dbReference type="SAM" id="MobiDB-lite"/>
    </source>
</evidence>
<dbReference type="SUPFAM" id="SSF82199">
    <property type="entry name" value="SET domain"/>
    <property type="match status" value="1"/>
</dbReference>
<proteinExistence type="predicted"/>
<dbReference type="InterPro" id="IPR046341">
    <property type="entry name" value="SET_dom_sf"/>
</dbReference>
<name>A0AAD6X4I2_9AGAR</name>
<organism evidence="3 4">
    <name type="scientific">Mycena alexandri</name>
    <dbReference type="NCBI Taxonomy" id="1745969"/>
    <lineage>
        <taxon>Eukaryota</taxon>
        <taxon>Fungi</taxon>
        <taxon>Dikarya</taxon>
        <taxon>Basidiomycota</taxon>
        <taxon>Agaricomycotina</taxon>
        <taxon>Agaricomycetes</taxon>
        <taxon>Agaricomycetidae</taxon>
        <taxon>Agaricales</taxon>
        <taxon>Marasmiineae</taxon>
        <taxon>Mycenaceae</taxon>
        <taxon>Mycena</taxon>
    </lineage>
</organism>
<dbReference type="InterPro" id="IPR053185">
    <property type="entry name" value="SET_domain_protein"/>
</dbReference>
<dbReference type="CDD" id="cd20071">
    <property type="entry name" value="SET_SMYD"/>
    <property type="match status" value="1"/>
</dbReference>
<keyword evidence="4" id="KW-1185">Reference proteome</keyword>
<sequence length="379" mass="41993">MPTHTQCPRIAIVDIPGKGKGVIAKQYIPPGALIISEKPRITLPAQNSGMVDRQGLVRIFQALAALSQDDSEFIMSFPCAPSEDPILGRLKHFTPCFGDNAFGLCLTISRVNHTCYSANGSPNASYRWNTRTKEEDLRAIREIQEGQEIEVSYMSDITNYESPPAYLRRKFGFECCCEGCTRPPAERLASDQRILAYNAFVPQVHSRFGKENPLQILKDLEIQILILCEEGYIFEVAGRADDAFELCASYGDAASGRQWEEICRDRYAIHLGTDSDDWKVAQRLATRPQDYVGWQALGRRNLKGPSPRILEYCYRNIETARAESTESVASGGVAQSVASSFDLPSAGAPVKLSKGQKKKAKAKAKKQVAQNSDKTVVTM</sequence>
<evidence type="ECO:0000313" key="4">
    <source>
        <dbReference type="Proteomes" id="UP001218188"/>
    </source>
</evidence>
<dbReference type="Pfam" id="PF00856">
    <property type="entry name" value="SET"/>
    <property type="match status" value="1"/>
</dbReference>
<dbReference type="PANTHER" id="PTHR47332">
    <property type="entry name" value="SET DOMAIN-CONTAINING PROTEIN 5"/>
    <property type="match status" value="1"/>
</dbReference>
<gene>
    <name evidence="3" type="ORF">C8F04DRAFT_1338211</name>
</gene>
<reference evidence="3" key="1">
    <citation type="submission" date="2023-03" db="EMBL/GenBank/DDBJ databases">
        <title>Massive genome expansion in bonnet fungi (Mycena s.s.) driven by repeated elements and novel gene families across ecological guilds.</title>
        <authorList>
            <consortium name="Lawrence Berkeley National Laboratory"/>
            <person name="Harder C.B."/>
            <person name="Miyauchi S."/>
            <person name="Viragh M."/>
            <person name="Kuo A."/>
            <person name="Thoen E."/>
            <person name="Andreopoulos B."/>
            <person name="Lu D."/>
            <person name="Skrede I."/>
            <person name="Drula E."/>
            <person name="Henrissat B."/>
            <person name="Morin E."/>
            <person name="Kohler A."/>
            <person name="Barry K."/>
            <person name="LaButti K."/>
            <person name="Morin E."/>
            <person name="Salamov A."/>
            <person name="Lipzen A."/>
            <person name="Mereny Z."/>
            <person name="Hegedus B."/>
            <person name="Baldrian P."/>
            <person name="Stursova M."/>
            <person name="Weitz H."/>
            <person name="Taylor A."/>
            <person name="Grigoriev I.V."/>
            <person name="Nagy L.G."/>
            <person name="Martin F."/>
            <person name="Kauserud H."/>
        </authorList>
    </citation>
    <scope>NUCLEOTIDE SEQUENCE</scope>
    <source>
        <strain evidence="3">CBHHK200</strain>
    </source>
</reference>
<evidence type="ECO:0000313" key="3">
    <source>
        <dbReference type="EMBL" id="KAJ7036412.1"/>
    </source>
</evidence>
<dbReference type="PROSITE" id="PS50280">
    <property type="entry name" value="SET"/>
    <property type="match status" value="1"/>
</dbReference>
<protein>
    <recommendedName>
        <fullName evidence="2">SET domain-containing protein</fullName>
    </recommendedName>
</protein>
<evidence type="ECO:0000259" key="2">
    <source>
        <dbReference type="PROSITE" id="PS50280"/>
    </source>
</evidence>
<feature type="region of interest" description="Disordered" evidence="1">
    <location>
        <begin position="343"/>
        <end position="379"/>
    </location>
</feature>
<dbReference type="AlphaFoldDB" id="A0AAD6X4I2"/>
<accession>A0AAD6X4I2</accession>
<dbReference type="EMBL" id="JARJCM010000043">
    <property type="protein sequence ID" value="KAJ7036412.1"/>
    <property type="molecule type" value="Genomic_DNA"/>
</dbReference>
<dbReference type="PANTHER" id="PTHR47332:SF4">
    <property type="entry name" value="SET DOMAIN-CONTAINING PROTEIN 5"/>
    <property type="match status" value="1"/>
</dbReference>
<dbReference type="Gene3D" id="2.170.270.10">
    <property type="entry name" value="SET domain"/>
    <property type="match status" value="1"/>
</dbReference>
<feature type="domain" description="SET" evidence="2">
    <location>
        <begin position="8"/>
        <end position="154"/>
    </location>
</feature>
<feature type="compositionally biased region" description="Basic residues" evidence="1">
    <location>
        <begin position="354"/>
        <end position="366"/>
    </location>
</feature>
<dbReference type="InterPro" id="IPR001214">
    <property type="entry name" value="SET_dom"/>
</dbReference>
<dbReference type="Proteomes" id="UP001218188">
    <property type="component" value="Unassembled WGS sequence"/>
</dbReference>
<comment type="caution">
    <text evidence="3">The sequence shown here is derived from an EMBL/GenBank/DDBJ whole genome shotgun (WGS) entry which is preliminary data.</text>
</comment>